<reference evidence="3" key="1">
    <citation type="submission" date="2022-11" db="EMBL/GenBank/DDBJ databases">
        <title>Chromosomal genome sequence assembly and mating type (MAT) locus characterization of the leprose asexual lichenized fungus Lepraria neglecta (Nyl.) Erichsen.</title>
        <authorList>
            <person name="Allen J.L."/>
            <person name="Pfeffer B."/>
        </authorList>
    </citation>
    <scope>NUCLEOTIDE SEQUENCE</scope>
    <source>
        <strain evidence="3">Allen 5258</strain>
    </source>
</reference>
<dbReference type="EMBL" id="JASNWA010000002">
    <property type="protein sequence ID" value="KAK3179427.1"/>
    <property type="molecule type" value="Genomic_DNA"/>
</dbReference>
<proteinExistence type="predicted"/>
<feature type="region of interest" description="Disordered" evidence="1">
    <location>
        <begin position="1"/>
        <end position="22"/>
    </location>
</feature>
<gene>
    <name evidence="3" type="ORF">OEA41_005549</name>
</gene>
<keyword evidence="4" id="KW-1185">Reference proteome</keyword>
<keyword evidence="2" id="KW-0812">Transmembrane</keyword>
<protein>
    <submittedName>
        <fullName evidence="3">Uncharacterized protein</fullName>
    </submittedName>
</protein>
<comment type="caution">
    <text evidence="3">The sequence shown here is derived from an EMBL/GenBank/DDBJ whole genome shotgun (WGS) entry which is preliminary data.</text>
</comment>
<sequence length="207" mass="24020">MALVDDTNRLDEKHNSSSETEKIAQPYRKATIVAATLIVGIAMPITFALYYIFASRSGYSQFTGPCGNSSVEALALGCSFDQLMWAWYPKHCPHYANEEYLQAEADEPWRFYIDPYKKRIASGEEWIDALDNKVPVYGERREHLTHCVYMYLSLGQIIRDGTRYTPRQVEYEHLEHCSVLLLEALRNDTNWYQIQTKAPHVFYDQDC</sequence>
<evidence type="ECO:0000313" key="4">
    <source>
        <dbReference type="Proteomes" id="UP001276659"/>
    </source>
</evidence>
<keyword evidence="2" id="KW-1133">Transmembrane helix</keyword>
<evidence type="ECO:0000313" key="3">
    <source>
        <dbReference type="EMBL" id="KAK3179427.1"/>
    </source>
</evidence>
<accession>A0AAD9ZJQ2</accession>
<feature type="transmembrane region" description="Helical" evidence="2">
    <location>
        <begin position="32"/>
        <end position="53"/>
    </location>
</feature>
<keyword evidence="2" id="KW-0472">Membrane</keyword>
<dbReference type="AlphaFoldDB" id="A0AAD9ZJQ2"/>
<name>A0AAD9ZJQ2_9LECA</name>
<dbReference type="InterPro" id="IPR053008">
    <property type="entry name" value="Phomopsin_biosynth_assoc"/>
</dbReference>
<evidence type="ECO:0000256" key="1">
    <source>
        <dbReference type="SAM" id="MobiDB-lite"/>
    </source>
</evidence>
<dbReference type="PANTHER" id="PTHR35896:SF3">
    <property type="entry name" value="MAJOR FACILITATOR SUPERFAMILY TRANSPORTER"/>
    <property type="match status" value="1"/>
</dbReference>
<evidence type="ECO:0000256" key="2">
    <source>
        <dbReference type="SAM" id="Phobius"/>
    </source>
</evidence>
<dbReference type="Proteomes" id="UP001276659">
    <property type="component" value="Unassembled WGS sequence"/>
</dbReference>
<dbReference type="PANTHER" id="PTHR35896">
    <property type="entry name" value="IG-LIKE DOMAIN-CONTAINING PROTEIN"/>
    <property type="match status" value="1"/>
</dbReference>
<organism evidence="3 4">
    <name type="scientific">Lepraria neglecta</name>
    <dbReference type="NCBI Taxonomy" id="209136"/>
    <lineage>
        <taxon>Eukaryota</taxon>
        <taxon>Fungi</taxon>
        <taxon>Dikarya</taxon>
        <taxon>Ascomycota</taxon>
        <taxon>Pezizomycotina</taxon>
        <taxon>Lecanoromycetes</taxon>
        <taxon>OSLEUM clade</taxon>
        <taxon>Lecanoromycetidae</taxon>
        <taxon>Lecanorales</taxon>
        <taxon>Lecanorineae</taxon>
        <taxon>Stereocaulaceae</taxon>
        <taxon>Lepraria</taxon>
    </lineage>
</organism>